<proteinExistence type="predicted"/>
<comment type="caution">
    <text evidence="1">The sequence shown here is derived from an EMBL/GenBank/DDBJ whole genome shotgun (WGS) entry which is preliminary data.</text>
</comment>
<dbReference type="EMBL" id="JAATJC010000001">
    <property type="protein sequence ID" value="NJC06843.1"/>
    <property type="molecule type" value="Genomic_DNA"/>
</dbReference>
<sequence>MSPTETNQNSLEETFSLVVDQYEHLWLKTKLEGLPLAIDLGPKDPAFEIMAATMSESGFEYHPVHEHEAADNDQ</sequence>
<protein>
    <submittedName>
        <fullName evidence="1">Uncharacterized protein</fullName>
    </submittedName>
</protein>
<dbReference type="AlphaFoldDB" id="A0A7X5Y8M7"/>
<gene>
    <name evidence="1" type="ORF">GGQ97_002636</name>
</gene>
<dbReference type="RefSeq" id="WP_168070311.1">
    <property type="nucleotide sequence ID" value="NZ_JAATJC010000001.1"/>
</dbReference>
<keyword evidence="2" id="KW-1185">Reference proteome</keyword>
<accession>A0A7X5Y8M7</accession>
<evidence type="ECO:0000313" key="1">
    <source>
        <dbReference type="EMBL" id="NJC06843.1"/>
    </source>
</evidence>
<name>A0A7X5Y8M7_9SPHN</name>
<organism evidence="1 2">
    <name type="scientific">Sphingomonas kaistensis</name>
    <dbReference type="NCBI Taxonomy" id="298708"/>
    <lineage>
        <taxon>Bacteria</taxon>
        <taxon>Pseudomonadati</taxon>
        <taxon>Pseudomonadota</taxon>
        <taxon>Alphaproteobacteria</taxon>
        <taxon>Sphingomonadales</taxon>
        <taxon>Sphingomonadaceae</taxon>
        <taxon>Sphingomonas</taxon>
    </lineage>
</organism>
<dbReference type="Proteomes" id="UP000558192">
    <property type="component" value="Unassembled WGS sequence"/>
</dbReference>
<evidence type="ECO:0000313" key="2">
    <source>
        <dbReference type="Proteomes" id="UP000558192"/>
    </source>
</evidence>
<reference evidence="1 2" key="1">
    <citation type="submission" date="2020-03" db="EMBL/GenBank/DDBJ databases">
        <title>Genomic Encyclopedia of Type Strains, Phase IV (KMG-IV): sequencing the most valuable type-strain genomes for metagenomic binning, comparative biology and taxonomic classification.</title>
        <authorList>
            <person name="Goeker M."/>
        </authorList>
    </citation>
    <scope>NUCLEOTIDE SEQUENCE [LARGE SCALE GENOMIC DNA]</scope>
    <source>
        <strain evidence="1 2">DSM 16846</strain>
    </source>
</reference>